<sequence length="794" mass="88768">MAEKKQGGLSGYRGYEYQIEASIWIALSLMLEARRVTEVVVEPQNQEDLEAEIVGAVLSPDQESSTLVASDGKSTRVIYQMKTLSNQLWSVKALRDVIGEGTSAREADSVSRRRPRALEMLLNDASLSYTLVTDARVNGKLTALARTTIPLGHDDAELPGGLLAVSLHDRLAALRGRLHILHDLNAELLEHRIHDLLAQKGRVPHSQVGACIAALKHAFRLCMLGKRDTRFTADELRLILEQHGARPVSGPSPGYVPPDVAAQAASTLREHGCVLIVGSPDIGKASLADYLATGFKLTELPCPLIQLETFAGLPARLWDEGPALLIVKNGWTEHGAAYPYAPANLPEMLAKAPGDKYVIVTCDLDMYRRLPDHMCTRLERYKVTLEAENYDDNSRWQIVLNQAGLTDWQLEALDAVREAVLRDIAEPFSLNLFGTLVREHAQHLIRSASTNDCGLFQDLAERALQETVVRRAVQQVSAYHNVPWQHAALVLGVYVALAQHSVLWMEVGLPTMERVAEQVARKTGVRLQGEAFIEYLVKKGLVQRWENQRLTFERASLDALRRLVGDTRSEVHPVLVAVVSDLAEAMDQVNFADRLERIVTLVTVAYPDAPPHGSAWNDVTVAIDAQLRRALDVEDRTQFIRNVEASMEWLWGKSVLSRLLYALHPKRIPFVATHEFWPSSHDVWRAVEMEMPKYDVRQFVHRFLVDFMPYTSIDYSAVPDCFDSFLRASRQVLDDDVHMAVHALERFVSTDWGDGRWDCDDGNHNKPVLLALLKASSGVPFVSRLPPPTPSWDL</sequence>
<evidence type="ECO:0000313" key="2">
    <source>
        <dbReference type="EMBL" id="TFE40042.1"/>
    </source>
</evidence>
<dbReference type="Pfam" id="PF20720">
    <property type="entry name" value="nSTAND3"/>
    <property type="match status" value="1"/>
</dbReference>
<dbReference type="RefSeq" id="WP_134461517.1">
    <property type="nucleotide sequence ID" value="NZ_JBHMFL010000157.1"/>
</dbReference>
<reference evidence="2 3" key="1">
    <citation type="submission" date="2019-03" db="EMBL/GenBank/DDBJ databases">
        <title>Complete Genome Sequence of Paraburkholderia dipogonis ICMP 19430T, a Nitrogen-fixing Symbiont of the South African Invasive Legume Dipogon lignosus in New Zealand.</title>
        <authorList>
            <person name="De Meyer S.E."/>
        </authorList>
    </citation>
    <scope>NUCLEOTIDE SEQUENCE [LARGE SCALE GENOMIC DNA]</scope>
    <source>
        <strain evidence="2 3">ICMP 19430</strain>
    </source>
</reference>
<feature type="domain" description="Novel STAND NTPase 3" evidence="1">
    <location>
        <begin position="255"/>
        <end position="402"/>
    </location>
</feature>
<evidence type="ECO:0000259" key="1">
    <source>
        <dbReference type="Pfam" id="PF20720"/>
    </source>
</evidence>
<proteinExistence type="predicted"/>
<evidence type="ECO:0000313" key="3">
    <source>
        <dbReference type="Proteomes" id="UP000297385"/>
    </source>
</evidence>
<name>A0A4Y8MRI9_9BURK</name>
<dbReference type="EMBL" id="SNVI01000002">
    <property type="protein sequence ID" value="TFE40042.1"/>
    <property type="molecule type" value="Genomic_DNA"/>
</dbReference>
<dbReference type="Proteomes" id="UP000297385">
    <property type="component" value="Unassembled WGS sequence"/>
</dbReference>
<accession>A0A4Y8MRI9</accession>
<dbReference type="GeneID" id="97303130"/>
<gene>
    <name evidence="2" type="ORF">E2553_24970</name>
</gene>
<organism evidence="2 3">
    <name type="scientific">Paraburkholderia dipogonis</name>
    <dbReference type="NCBI Taxonomy" id="1211383"/>
    <lineage>
        <taxon>Bacteria</taxon>
        <taxon>Pseudomonadati</taxon>
        <taxon>Pseudomonadota</taxon>
        <taxon>Betaproteobacteria</taxon>
        <taxon>Burkholderiales</taxon>
        <taxon>Burkholderiaceae</taxon>
        <taxon>Paraburkholderia</taxon>
    </lineage>
</organism>
<protein>
    <recommendedName>
        <fullName evidence="1">Novel STAND NTPase 3 domain-containing protein</fullName>
    </recommendedName>
</protein>
<dbReference type="AlphaFoldDB" id="A0A4Y8MRI9"/>
<comment type="caution">
    <text evidence="2">The sequence shown here is derived from an EMBL/GenBank/DDBJ whole genome shotgun (WGS) entry which is preliminary data.</text>
</comment>
<dbReference type="InterPro" id="IPR049050">
    <property type="entry name" value="nSTAND3"/>
</dbReference>